<dbReference type="GO" id="GO:0015920">
    <property type="term" value="P:lipopolysaccharide transport"/>
    <property type="evidence" value="ECO:0007669"/>
    <property type="project" value="TreeGrafter"/>
</dbReference>
<dbReference type="EMBL" id="VSFG01000002">
    <property type="protein sequence ID" value="TYB46164.1"/>
    <property type="molecule type" value="Genomic_DNA"/>
</dbReference>
<evidence type="ECO:0000256" key="8">
    <source>
        <dbReference type="ARBA" id="ARBA00023136"/>
    </source>
</evidence>
<evidence type="ECO:0000256" key="5">
    <source>
        <dbReference type="ARBA" id="ARBA00022519"/>
    </source>
</evidence>
<name>A0A5D0NPP0_9ACTN</name>
<dbReference type="RefSeq" id="WP_083981024.1">
    <property type="nucleotide sequence ID" value="NZ_VSFG01000002.1"/>
</dbReference>
<dbReference type="GO" id="GO:0005886">
    <property type="term" value="C:plasma membrane"/>
    <property type="evidence" value="ECO:0007669"/>
    <property type="project" value="UniProtKB-SubCell"/>
</dbReference>
<feature type="transmembrane region" description="Helical" evidence="9">
    <location>
        <begin position="150"/>
        <end position="178"/>
    </location>
</feature>
<keyword evidence="4 9" id="KW-1003">Cell membrane</keyword>
<feature type="domain" description="ABC transmembrane type-2" evidence="10">
    <location>
        <begin position="77"/>
        <end position="321"/>
    </location>
</feature>
<dbReference type="Proteomes" id="UP000323380">
    <property type="component" value="Unassembled WGS sequence"/>
</dbReference>
<evidence type="ECO:0000313" key="11">
    <source>
        <dbReference type="EMBL" id="TYB46164.1"/>
    </source>
</evidence>
<dbReference type="PANTHER" id="PTHR30413:SF8">
    <property type="entry name" value="TRANSPORT PERMEASE PROTEIN"/>
    <property type="match status" value="1"/>
</dbReference>
<evidence type="ECO:0000256" key="6">
    <source>
        <dbReference type="ARBA" id="ARBA00022692"/>
    </source>
</evidence>
<proteinExistence type="inferred from homology"/>
<organism evidence="11 12">
    <name type="scientific">Actinomadura chibensis</name>
    <dbReference type="NCBI Taxonomy" id="392828"/>
    <lineage>
        <taxon>Bacteria</taxon>
        <taxon>Bacillati</taxon>
        <taxon>Actinomycetota</taxon>
        <taxon>Actinomycetes</taxon>
        <taxon>Streptosporangiales</taxon>
        <taxon>Thermomonosporaceae</taxon>
        <taxon>Actinomadura</taxon>
    </lineage>
</organism>
<evidence type="ECO:0000256" key="7">
    <source>
        <dbReference type="ARBA" id="ARBA00022989"/>
    </source>
</evidence>
<evidence type="ECO:0000259" key="10">
    <source>
        <dbReference type="PROSITE" id="PS51012"/>
    </source>
</evidence>
<dbReference type="InterPro" id="IPR013525">
    <property type="entry name" value="ABC2_TM"/>
</dbReference>
<keyword evidence="12" id="KW-1185">Reference proteome</keyword>
<feature type="transmembrane region" description="Helical" evidence="9">
    <location>
        <begin position="299"/>
        <end position="319"/>
    </location>
</feature>
<evidence type="ECO:0000256" key="9">
    <source>
        <dbReference type="RuleBase" id="RU361157"/>
    </source>
</evidence>
<dbReference type="STRING" id="1220554.GCA_001552135_04738"/>
<keyword evidence="6 9" id="KW-0812">Transmembrane</keyword>
<keyword evidence="8 9" id="KW-0472">Membrane</keyword>
<evidence type="ECO:0000256" key="1">
    <source>
        <dbReference type="ARBA" id="ARBA00004429"/>
    </source>
</evidence>
<comment type="subcellular location">
    <subcellularLocation>
        <location evidence="1">Cell inner membrane</location>
        <topology evidence="1">Multi-pass membrane protein</topology>
    </subcellularLocation>
    <subcellularLocation>
        <location evidence="9">Cell membrane</location>
        <topology evidence="9">Multi-pass membrane protein</topology>
    </subcellularLocation>
</comment>
<dbReference type="GO" id="GO:0140359">
    <property type="term" value="F:ABC-type transporter activity"/>
    <property type="evidence" value="ECO:0007669"/>
    <property type="project" value="InterPro"/>
</dbReference>
<gene>
    <name evidence="11" type="ORF">FXF69_12800</name>
</gene>
<protein>
    <recommendedName>
        <fullName evidence="9">Transport permease protein</fullName>
    </recommendedName>
</protein>
<reference evidence="11 12" key="1">
    <citation type="submission" date="2019-08" db="EMBL/GenBank/DDBJ databases">
        <title>Actinomadura sp. nov. CYP1-5 isolated from mountain soil.</title>
        <authorList>
            <person name="Songsumanus A."/>
            <person name="Kuncharoen N."/>
            <person name="Kudo T."/>
            <person name="Yuki M."/>
            <person name="Igarashi Y."/>
            <person name="Tanasupawat S."/>
        </authorList>
    </citation>
    <scope>NUCLEOTIDE SEQUENCE [LARGE SCALE GENOMIC DNA]</scope>
    <source>
        <strain evidence="11 12">JCM 14158</strain>
    </source>
</reference>
<dbReference type="InterPro" id="IPR047817">
    <property type="entry name" value="ABC2_TM_bact-type"/>
</dbReference>
<keyword evidence="5" id="KW-0997">Cell inner membrane</keyword>
<evidence type="ECO:0000256" key="4">
    <source>
        <dbReference type="ARBA" id="ARBA00022475"/>
    </source>
</evidence>
<evidence type="ECO:0000256" key="2">
    <source>
        <dbReference type="ARBA" id="ARBA00007783"/>
    </source>
</evidence>
<keyword evidence="7 9" id="KW-1133">Transmembrane helix</keyword>
<dbReference type="PANTHER" id="PTHR30413">
    <property type="entry name" value="INNER MEMBRANE TRANSPORT PERMEASE"/>
    <property type="match status" value="1"/>
</dbReference>
<comment type="caution">
    <text evidence="11">The sequence shown here is derived from an EMBL/GenBank/DDBJ whole genome shotgun (WGS) entry which is preliminary data.</text>
</comment>
<evidence type="ECO:0000313" key="12">
    <source>
        <dbReference type="Proteomes" id="UP000323380"/>
    </source>
</evidence>
<evidence type="ECO:0000256" key="3">
    <source>
        <dbReference type="ARBA" id="ARBA00022448"/>
    </source>
</evidence>
<sequence>MSHPERLGSPGGESVGTIAEPLHVNESLSDYAARYGLRQSAARPPLRKYLQQVWARRNFIWAFASAKNISMYTDSRLGQLWQLLTPLLNAAVYYLIFGLLLNTSRGIDDFIPFLVTGVFLFGFTQRSVTSGAKSVGDNLSLIRALHFPRATLPLAIAVVEFQQLLLSLVVLFAIIMAWGEPITFNMALFVPVVALQLMFNVGISMVMARLGAFNRDITQLLPFIMRTWLYMSGVIFSLPVMMKPGSKLDRYPVIARLLEANPAHVYVELSRNMLLGEYRQSMREQVAAHKATTMPLSQLWLYAIVWSVVMLVGGFMFFYRAEERYGRG</sequence>
<dbReference type="Pfam" id="PF01061">
    <property type="entry name" value="ABC2_membrane"/>
    <property type="match status" value="1"/>
</dbReference>
<dbReference type="PROSITE" id="PS51012">
    <property type="entry name" value="ABC_TM2"/>
    <property type="match status" value="1"/>
</dbReference>
<keyword evidence="3 9" id="KW-0813">Transport</keyword>
<dbReference type="AlphaFoldDB" id="A0A5D0NPP0"/>
<accession>A0A5D0NPP0</accession>
<feature type="transmembrane region" description="Helical" evidence="9">
    <location>
        <begin position="220"/>
        <end position="242"/>
    </location>
</feature>
<comment type="caution">
    <text evidence="9">Lacks conserved residue(s) required for the propagation of feature annotation.</text>
</comment>
<comment type="similarity">
    <text evidence="2 9">Belongs to the ABC-2 integral membrane protein family.</text>
</comment>
<feature type="transmembrane region" description="Helical" evidence="9">
    <location>
        <begin position="80"/>
        <end position="104"/>
    </location>
</feature>
<feature type="transmembrane region" description="Helical" evidence="9">
    <location>
        <begin position="184"/>
        <end position="208"/>
    </location>
</feature>